<dbReference type="GO" id="GO:0015031">
    <property type="term" value="P:protein transport"/>
    <property type="evidence" value="ECO:0007669"/>
    <property type="project" value="UniProtKB-KW"/>
</dbReference>
<dbReference type="Gene3D" id="3.30.1150.10">
    <property type="match status" value="1"/>
</dbReference>
<comment type="subcellular location">
    <subcellularLocation>
        <location evidence="1">Cell inner membrane</location>
        <topology evidence="1">Single-pass membrane protein</topology>
        <orientation evidence="1">Periplasmic side</orientation>
    </subcellularLocation>
</comment>
<comment type="caution">
    <text evidence="12">The sequence shown here is derived from an EMBL/GenBank/DDBJ whole genome shotgun (WGS) entry which is preliminary data.</text>
</comment>
<dbReference type="PANTHER" id="PTHR33446">
    <property type="entry name" value="PROTEIN TONB-RELATED"/>
    <property type="match status" value="1"/>
</dbReference>
<comment type="similarity">
    <text evidence="2">Belongs to the TonB family.</text>
</comment>
<feature type="domain" description="TonB C-terminal" evidence="11">
    <location>
        <begin position="162"/>
        <end position="254"/>
    </location>
</feature>
<keyword evidence="3" id="KW-0813">Transport</keyword>
<keyword evidence="7" id="KW-0653">Protein transport</keyword>
<dbReference type="InterPro" id="IPR051045">
    <property type="entry name" value="TonB-dependent_transducer"/>
</dbReference>
<feature type="chain" id="PRO_5016390952" description="TonB C-terminal domain-containing protein" evidence="10">
    <location>
        <begin position="27"/>
        <end position="254"/>
    </location>
</feature>
<evidence type="ECO:0000256" key="4">
    <source>
        <dbReference type="ARBA" id="ARBA00022475"/>
    </source>
</evidence>
<protein>
    <recommendedName>
        <fullName evidence="11">TonB C-terminal domain-containing protein</fullName>
    </recommendedName>
</protein>
<dbReference type="OrthoDB" id="1039448at2"/>
<dbReference type="GO" id="GO:0055085">
    <property type="term" value="P:transmembrane transport"/>
    <property type="evidence" value="ECO:0007669"/>
    <property type="project" value="InterPro"/>
</dbReference>
<reference evidence="13" key="1">
    <citation type="submission" date="2018-05" db="EMBL/GenBank/DDBJ databases">
        <authorList>
            <person name="Nie L."/>
        </authorList>
    </citation>
    <scope>NUCLEOTIDE SEQUENCE [LARGE SCALE GENOMIC DNA]</scope>
    <source>
        <strain evidence="13">NL</strain>
    </source>
</reference>
<dbReference type="PANTHER" id="PTHR33446:SF2">
    <property type="entry name" value="PROTEIN TONB"/>
    <property type="match status" value="1"/>
</dbReference>
<sequence>MHCFFPLVRACFVMLGVFPFAGLAQATRAVTIKREQPEYFTESYSVLLTDSRTRHGAYAKNVLLNRAVVRGYYHNGQKDSVWTFYYAPSGQVQSRGRYRAGQKAGIWEYRQPDGALAYHYDHTRNALDMPSALLAADTVTRVVEQNGQRQRRPRIRPALFVGGDETRWLGGDGRVRFPNAALKRQASGLVLIEFIIDEQGNATGFRVAQGQDPALDQEALRVTRHVFDNQWLPATEAGKPVRLVYKVPFTFRIN</sequence>
<feature type="signal peptide" evidence="10">
    <location>
        <begin position="1"/>
        <end position="26"/>
    </location>
</feature>
<evidence type="ECO:0000256" key="10">
    <source>
        <dbReference type="SAM" id="SignalP"/>
    </source>
</evidence>
<dbReference type="GO" id="GO:0098797">
    <property type="term" value="C:plasma membrane protein complex"/>
    <property type="evidence" value="ECO:0007669"/>
    <property type="project" value="TreeGrafter"/>
</dbReference>
<evidence type="ECO:0000256" key="3">
    <source>
        <dbReference type="ARBA" id="ARBA00022448"/>
    </source>
</evidence>
<dbReference type="Pfam" id="PF03544">
    <property type="entry name" value="TonB_C"/>
    <property type="match status" value="1"/>
</dbReference>
<dbReference type="Proteomes" id="UP000248553">
    <property type="component" value="Unassembled WGS sequence"/>
</dbReference>
<evidence type="ECO:0000259" key="11">
    <source>
        <dbReference type="PROSITE" id="PS52015"/>
    </source>
</evidence>
<keyword evidence="9" id="KW-0472">Membrane</keyword>
<accession>A0A328BSV0</accession>
<dbReference type="SUPFAM" id="SSF82185">
    <property type="entry name" value="Histone H3 K4-specific methyltransferase SET7/9 N-terminal domain"/>
    <property type="match status" value="1"/>
</dbReference>
<evidence type="ECO:0000256" key="7">
    <source>
        <dbReference type="ARBA" id="ARBA00022927"/>
    </source>
</evidence>
<evidence type="ECO:0000256" key="9">
    <source>
        <dbReference type="ARBA" id="ARBA00023136"/>
    </source>
</evidence>
<dbReference type="PROSITE" id="PS52015">
    <property type="entry name" value="TONB_CTD"/>
    <property type="match status" value="1"/>
</dbReference>
<keyword evidence="5" id="KW-0997">Cell inner membrane</keyword>
<dbReference type="AlphaFoldDB" id="A0A328BSV0"/>
<name>A0A328BSV0_9BACT</name>
<dbReference type="EMBL" id="QHKM01000001">
    <property type="protein sequence ID" value="RAK70123.1"/>
    <property type="molecule type" value="Genomic_DNA"/>
</dbReference>
<dbReference type="NCBIfam" id="TIGR01352">
    <property type="entry name" value="tonB_Cterm"/>
    <property type="match status" value="1"/>
</dbReference>
<dbReference type="InterPro" id="IPR037682">
    <property type="entry name" value="TonB_C"/>
</dbReference>
<keyword evidence="8" id="KW-1133">Transmembrane helix</keyword>
<dbReference type="SUPFAM" id="SSF74653">
    <property type="entry name" value="TolA/TonB C-terminal domain"/>
    <property type="match status" value="1"/>
</dbReference>
<evidence type="ECO:0000256" key="6">
    <source>
        <dbReference type="ARBA" id="ARBA00022692"/>
    </source>
</evidence>
<evidence type="ECO:0000256" key="5">
    <source>
        <dbReference type="ARBA" id="ARBA00022519"/>
    </source>
</evidence>
<proteinExistence type="inferred from homology"/>
<evidence type="ECO:0000256" key="8">
    <source>
        <dbReference type="ARBA" id="ARBA00022989"/>
    </source>
</evidence>
<keyword evidence="10" id="KW-0732">Signal</keyword>
<keyword evidence="6" id="KW-0812">Transmembrane</keyword>
<organism evidence="12 13">
    <name type="scientific">Hymenobacter edaphi</name>
    <dbReference type="NCBI Taxonomy" id="2211146"/>
    <lineage>
        <taxon>Bacteria</taxon>
        <taxon>Pseudomonadati</taxon>
        <taxon>Bacteroidota</taxon>
        <taxon>Cytophagia</taxon>
        <taxon>Cytophagales</taxon>
        <taxon>Hymenobacteraceae</taxon>
        <taxon>Hymenobacter</taxon>
    </lineage>
</organism>
<gene>
    <name evidence="12" type="ORF">DLM85_04530</name>
</gene>
<dbReference type="InterPro" id="IPR006260">
    <property type="entry name" value="TonB/TolA_C"/>
</dbReference>
<dbReference type="Gene3D" id="2.20.110.10">
    <property type="entry name" value="Histone H3 K4-specific methyltransferase SET7/9 N-terminal domain"/>
    <property type="match status" value="1"/>
</dbReference>
<keyword evidence="4" id="KW-1003">Cell membrane</keyword>
<keyword evidence="13" id="KW-1185">Reference proteome</keyword>
<evidence type="ECO:0000256" key="1">
    <source>
        <dbReference type="ARBA" id="ARBA00004383"/>
    </source>
</evidence>
<evidence type="ECO:0000256" key="2">
    <source>
        <dbReference type="ARBA" id="ARBA00006555"/>
    </source>
</evidence>
<evidence type="ECO:0000313" key="13">
    <source>
        <dbReference type="Proteomes" id="UP000248553"/>
    </source>
</evidence>
<evidence type="ECO:0000313" key="12">
    <source>
        <dbReference type="EMBL" id="RAK70123.1"/>
    </source>
</evidence>
<dbReference type="GO" id="GO:0031992">
    <property type="term" value="F:energy transducer activity"/>
    <property type="evidence" value="ECO:0007669"/>
    <property type="project" value="TreeGrafter"/>
</dbReference>